<evidence type="ECO:0000256" key="2">
    <source>
        <dbReference type="ARBA" id="ARBA00007599"/>
    </source>
</evidence>
<dbReference type="SUPFAM" id="SSF53067">
    <property type="entry name" value="Actin-like ATPase domain"/>
    <property type="match status" value="1"/>
</dbReference>
<dbReference type="InterPro" id="IPR043129">
    <property type="entry name" value="ATPase_NBD"/>
</dbReference>
<dbReference type="EMBL" id="QKUB01000008">
    <property type="protein sequence ID" value="PZV99808.1"/>
    <property type="molecule type" value="Genomic_DNA"/>
</dbReference>
<gene>
    <name evidence="12" type="ORF">BCF89_10813</name>
</gene>
<evidence type="ECO:0000256" key="3">
    <source>
        <dbReference type="ARBA" id="ARBA00019010"/>
    </source>
</evidence>
<dbReference type="PANTHER" id="PTHR33540">
    <property type="entry name" value="TRNA THREONYLCARBAMOYLADENOSINE BIOSYNTHESIS PROTEIN TSAE"/>
    <property type="match status" value="1"/>
</dbReference>
<dbReference type="Gene3D" id="3.30.420.40">
    <property type="match status" value="1"/>
</dbReference>
<keyword evidence="9" id="KW-0460">Magnesium</keyword>
<protein>
    <recommendedName>
        <fullName evidence="3">tRNA threonylcarbamoyladenosine biosynthesis protein TsaE</fullName>
    </recommendedName>
    <alternativeName>
        <fullName evidence="10">t(6)A37 threonylcarbamoyladenosine biosynthesis protein TsaE</fullName>
    </alternativeName>
</protein>
<evidence type="ECO:0000256" key="10">
    <source>
        <dbReference type="ARBA" id="ARBA00032441"/>
    </source>
</evidence>
<keyword evidence="5" id="KW-0819">tRNA processing</keyword>
<proteinExistence type="inferred from homology"/>
<dbReference type="AlphaFoldDB" id="A0A2W7GR47"/>
<dbReference type="GO" id="GO:0002949">
    <property type="term" value="P:tRNA threonylcarbamoyladenosine modification"/>
    <property type="evidence" value="ECO:0007669"/>
    <property type="project" value="InterPro"/>
</dbReference>
<name>A0A2W7GR47_9BACT</name>
<evidence type="ECO:0000256" key="5">
    <source>
        <dbReference type="ARBA" id="ARBA00022694"/>
    </source>
</evidence>
<dbReference type="Pfam" id="PF02367">
    <property type="entry name" value="TsaE"/>
    <property type="match status" value="1"/>
</dbReference>
<dbReference type="InterPro" id="IPR003442">
    <property type="entry name" value="T6A_TsaE"/>
</dbReference>
<dbReference type="GO" id="GO:0005524">
    <property type="term" value="F:ATP binding"/>
    <property type="evidence" value="ECO:0007669"/>
    <property type="project" value="UniProtKB-KW"/>
</dbReference>
<evidence type="ECO:0000259" key="11">
    <source>
        <dbReference type="Pfam" id="PF00814"/>
    </source>
</evidence>
<keyword evidence="8" id="KW-0067">ATP-binding</keyword>
<dbReference type="GO" id="GO:0005737">
    <property type="term" value="C:cytoplasm"/>
    <property type="evidence" value="ECO:0007669"/>
    <property type="project" value="UniProtKB-SubCell"/>
</dbReference>
<dbReference type="OrthoDB" id="9815896at2"/>
<evidence type="ECO:0000256" key="7">
    <source>
        <dbReference type="ARBA" id="ARBA00022741"/>
    </source>
</evidence>
<evidence type="ECO:0000256" key="4">
    <source>
        <dbReference type="ARBA" id="ARBA00022490"/>
    </source>
</evidence>
<keyword evidence="4" id="KW-0963">Cytoplasm</keyword>
<dbReference type="PANTHER" id="PTHR33540:SF2">
    <property type="entry name" value="TRNA THREONYLCARBAMOYLADENOSINE BIOSYNTHESIS PROTEIN TSAE"/>
    <property type="match status" value="1"/>
</dbReference>
<evidence type="ECO:0000313" key="12">
    <source>
        <dbReference type="EMBL" id="PZV99808.1"/>
    </source>
</evidence>
<dbReference type="InterPro" id="IPR000905">
    <property type="entry name" value="Gcp-like_dom"/>
</dbReference>
<dbReference type="NCBIfam" id="TIGR00150">
    <property type="entry name" value="T6A_YjeE"/>
    <property type="match status" value="1"/>
</dbReference>
<dbReference type="GO" id="GO:0046872">
    <property type="term" value="F:metal ion binding"/>
    <property type="evidence" value="ECO:0007669"/>
    <property type="project" value="UniProtKB-KW"/>
</dbReference>
<sequence length="319" mass="36826">MKNKFYFKENESLDSLVNYLVSLKSLEAILLDGELGAGKTTLTSAIARKLGEKKIVVSPTFNTMICYDNLVHIDAYKLRGNLFAYEEYFENKLVVIEWSKNISHNFKNYVSINVTLELVDDEVYHVFEITNNTITKSLFVETSLEDLFLAVIENNQVIDYILEEKLVKKTDLFFEKVNDLLARNNLSIEYFDCIYTTKGPGSFTGSRLGFSFAATNFLLHKPLLNNDLKIMLSPTYELFFSQLNRNIIYIKANKYKTYMVTKENNEISINLSDEIEKIDKFDYQLFIKNPSQYLSLFSQCNNVLDEELIYASDPQIGGL</sequence>
<comment type="subcellular location">
    <subcellularLocation>
        <location evidence="1">Cytoplasm</location>
    </subcellularLocation>
</comment>
<evidence type="ECO:0000256" key="6">
    <source>
        <dbReference type="ARBA" id="ARBA00022723"/>
    </source>
</evidence>
<dbReference type="Proteomes" id="UP000249646">
    <property type="component" value="Unassembled WGS sequence"/>
</dbReference>
<dbReference type="InterPro" id="IPR027417">
    <property type="entry name" value="P-loop_NTPase"/>
</dbReference>
<evidence type="ECO:0000313" key="13">
    <source>
        <dbReference type="Proteomes" id="UP000249646"/>
    </source>
</evidence>
<comment type="similarity">
    <text evidence="2">Belongs to the TsaE family.</text>
</comment>
<comment type="caution">
    <text evidence="12">The sequence shown here is derived from an EMBL/GenBank/DDBJ whole genome shotgun (WGS) entry which is preliminary data.</text>
</comment>
<evidence type="ECO:0000256" key="1">
    <source>
        <dbReference type="ARBA" id="ARBA00004496"/>
    </source>
</evidence>
<accession>A0A2W7GR47</accession>
<keyword evidence="7" id="KW-0547">Nucleotide-binding</keyword>
<dbReference type="RefSeq" id="WP_111518742.1">
    <property type="nucleotide sequence ID" value="NZ_QKUB01000008.1"/>
</dbReference>
<keyword evidence="13" id="KW-1185">Reference proteome</keyword>
<dbReference type="SUPFAM" id="SSF52540">
    <property type="entry name" value="P-loop containing nucleoside triphosphate hydrolases"/>
    <property type="match status" value="1"/>
</dbReference>
<organism evidence="12 13">
    <name type="scientific">Metamycoplasma auris</name>
    <dbReference type="NCBI Taxonomy" id="51363"/>
    <lineage>
        <taxon>Bacteria</taxon>
        <taxon>Bacillati</taxon>
        <taxon>Mycoplasmatota</taxon>
        <taxon>Mycoplasmoidales</taxon>
        <taxon>Metamycoplasmataceae</taxon>
        <taxon>Metamycoplasma</taxon>
    </lineage>
</organism>
<feature type="domain" description="Gcp-like" evidence="11">
    <location>
        <begin position="177"/>
        <end position="223"/>
    </location>
</feature>
<reference evidence="12 13" key="1">
    <citation type="submission" date="2018-06" db="EMBL/GenBank/DDBJ databases">
        <title>Genomic Encyclopedia of Archaeal and Bacterial Type Strains, Phase II (KMG-II): from individual species to whole genera.</title>
        <authorList>
            <person name="Goeker M."/>
        </authorList>
    </citation>
    <scope>NUCLEOTIDE SEQUENCE [LARGE SCALE GENOMIC DNA]</scope>
    <source>
        <strain evidence="12 13">ATCC 51348</strain>
    </source>
</reference>
<dbReference type="Pfam" id="PF00814">
    <property type="entry name" value="TsaD"/>
    <property type="match status" value="1"/>
</dbReference>
<evidence type="ECO:0000256" key="9">
    <source>
        <dbReference type="ARBA" id="ARBA00022842"/>
    </source>
</evidence>
<dbReference type="Gene3D" id="3.40.50.300">
    <property type="entry name" value="P-loop containing nucleotide triphosphate hydrolases"/>
    <property type="match status" value="1"/>
</dbReference>
<evidence type="ECO:0000256" key="8">
    <source>
        <dbReference type="ARBA" id="ARBA00022840"/>
    </source>
</evidence>
<keyword evidence="6" id="KW-0479">Metal-binding</keyword>